<dbReference type="AlphaFoldDB" id="A0A3P7K3U5"/>
<feature type="compositionally biased region" description="Basic and acidic residues" evidence="1">
    <location>
        <begin position="173"/>
        <end position="182"/>
    </location>
</feature>
<proteinExistence type="predicted"/>
<feature type="compositionally biased region" description="Polar residues" evidence="1">
    <location>
        <begin position="482"/>
        <end position="492"/>
    </location>
</feature>
<feature type="compositionally biased region" description="Basic and acidic residues" evidence="1">
    <location>
        <begin position="583"/>
        <end position="617"/>
    </location>
</feature>
<evidence type="ECO:0000313" key="2">
    <source>
        <dbReference type="EMBL" id="VDM92132.1"/>
    </source>
</evidence>
<sequence>FVKKKIEKDKTNSNSSSITNGSEKQAQKDHNKKIAGKGIRKKSSDSSGKIMKKANVKSEKDSEKDSESVKSATEKKEKRKKMKKISGKKERILKTPVESGKSSDKIKEKNLVLKETNGSESENESKSVSESEKKVTKKKSEGKKGKRKKYSEAFHESKTSKDKKKAKKHKDKTSKSMAEKDKIKKSKAKKIKSQHISKESKAKISTGKDKSEGSEKRIKLEEAAEKIKETGKKKSKISGKSKVGKKMDRVDAILPSGNEDESEKMKMQEKLRSKKKSEAKLRKHRGREVKPLEDTKITKQSTLTSTALLGCSSLIPLASSVTSSSPSISDISTSPALTDSSRVKSDISIEPEKPLAPIKEIKNGKKQTIDVKDDRIDDGEKKEQMIRKEPKKEMLKTRMDIRPEKCDVKIKKDLTSTEIPENDRKIMHVKAFTQTNDKVYDMIRRPKQIRYETNKIGETSSDITQKTDIMAKSPELQIAQAIKQSTVTSSIGGQERDSEKKDKSNLDMTELESSEESESGKIKKKKVIKESGTSNMAFSSTKQNGNSKYDDKKISSFREIEIASVTQKTVDIVTNDRQNGRKYSKDEKDEYQEKENLRERKEKSQEKKMKSEKESKHVKNSKKATKTTSPDEINANTRPKESQDRSYVDGLIEIRTILEIYGMEKEKKEAFNKLLDEDKPMNEKEIAENLSKAICDLPMNTELLEKVLKKMQSSGLLEKEQQEMLQKNLVPEAVNESVTIALLAQVLQRQKLKKSTS</sequence>
<feature type="region of interest" description="Disordered" evidence="1">
    <location>
        <begin position="319"/>
        <end position="383"/>
    </location>
</feature>
<feature type="compositionally biased region" description="Low complexity" evidence="1">
    <location>
        <begin position="319"/>
        <end position="336"/>
    </location>
</feature>
<feature type="non-terminal residue" evidence="2">
    <location>
        <position position="1"/>
    </location>
</feature>
<feature type="compositionally biased region" description="Basic residues" evidence="1">
    <location>
        <begin position="77"/>
        <end position="86"/>
    </location>
</feature>
<dbReference type="EMBL" id="UYRW01004091">
    <property type="protein sequence ID" value="VDM92132.1"/>
    <property type="molecule type" value="Genomic_DNA"/>
</dbReference>
<feature type="compositionally biased region" description="Basic and acidic residues" evidence="1">
    <location>
        <begin position="150"/>
        <end position="160"/>
    </location>
</feature>
<feature type="compositionally biased region" description="Basic and acidic residues" evidence="1">
    <location>
        <begin position="494"/>
        <end position="505"/>
    </location>
</feature>
<evidence type="ECO:0000256" key="1">
    <source>
        <dbReference type="SAM" id="MobiDB-lite"/>
    </source>
</evidence>
<accession>A0A3P7K3U5</accession>
<feature type="region of interest" description="Disordered" evidence="1">
    <location>
        <begin position="1"/>
        <end position="295"/>
    </location>
</feature>
<organism evidence="2 3">
    <name type="scientific">Onchocerca ochengi</name>
    <name type="common">Filarial nematode worm</name>
    <dbReference type="NCBI Taxonomy" id="42157"/>
    <lineage>
        <taxon>Eukaryota</taxon>
        <taxon>Metazoa</taxon>
        <taxon>Ecdysozoa</taxon>
        <taxon>Nematoda</taxon>
        <taxon>Chromadorea</taxon>
        <taxon>Rhabditida</taxon>
        <taxon>Spirurina</taxon>
        <taxon>Spiruromorpha</taxon>
        <taxon>Filarioidea</taxon>
        <taxon>Onchocercidae</taxon>
        <taxon>Onchocerca</taxon>
    </lineage>
</organism>
<reference evidence="2 3" key="1">
    <citation type="submission" date="2018-08" db="EMBL/GenBank/DDBJ databases">
        <authorList>
            <person name="Laetsch R D."/>
            <person name="Stevens L."/>
            <person name="Kumar S."/>
            <person name="Blaxter L. M."/>
        </authorList>
    </citation>
    <scope>NUCLEOTIDE SEQUENCE [LARGE SCALE GENOMIC DNA]</scope>
</reference>
<feature type="compositionally biased region" description="Polar residues" evidence="1">
    <location>
        <begin position="456"/>
        <end position="467"/>
    </location>
</feature>
<feature type="compositionally biased region" description="Basic and acidic residues" evidence="1">
    <location>
        <begin position="341"/>
        <end position="383"/>
    </location>
</feature>
<dbReference type="OrthoDB" id="10457465at2759"/>
<feature type="compositionally biased region" description="Basic and acidic residues" evidence="1">
    <location>
        <begin position="101"/>
        <end position="112"/>
    </location>
</feature>
<feature type="compositionally biased region" description="Polar residues" evidence="1">
    <location>
        <begin position="626"/>
        <end position="637"/>
    </location>
</feature>
<feature type="compositionally biased region" description="Basic and acidic residues" evidence="1">
    <location>
        <begin position="56"/>
        <end position="76"/>
    </location>
</feature>
<feature type="compositionally biased region" description="Basic residues" evidence="1">
    <location>
        <begin position="30"/>
        <end position="41"/>
    </location>
</feature>
<feature type="compositionally biased region" description="Basic and acidic residues" evidence="1">
    <location>
        <begin position="123"/>
        <end position="143"/>
    </location>
</feature>
<dbReference type="Proteomes" id="UP000271087">
    <property type="component" value="Unassembled WGS sequence"/>
</dbReference>
<feature type="compositionally biased region" description="Low complexity" evidence="1">
    <location>
        <begin position="12"/>
        <end position="22"/>
    </location>
</feature>
<feature type="region of interest" description="Disordered" evidence="1">
    <location>
        <begin position="451"/>
        <end position="550"/>
    </location>
</feature>
<feature type="region of interest" description="Disordered" evidence="1">
    <location>
        <begin position="565"/>
        <end position="645"/>
    </location>
</feature>
<feature type="compositionally biased region" description="Basic residues" evidence="1">
    <location>
        <begin position="183"/>
        <end position="195"/>
    </location>
</feature>
<feature type="compositionally biased region" description="Basic and acidic residues" evidence="1">
    <location>
        <begin position="1"/>
        <end position="11"/>
    </location>
</feature>
<feature type="compositionally biased region" description="Basic and acidic residues" evidence="1">
    <location>
        <begin position="196"/>
        <end position="232"/>
    </location>
</feature>
<name>A0A3P7K3U5_ONCOC</name>
<gene>
    <name evidence="2" type="ORF">NOO_LOCUS9003</name>
</gene>
<evidence type="ECO:0000313" key="3">
    <source>
        <dbReference type="Proteomes" id="UP000271087"/>
    </source>
</evidence>
<feature type="compositionally biased region" description="Basic residues" evidence="1">
    <location>
        <begin position="161"/>
        <end position="172"/>
    </location>
</feature>
<keyword evidence="3" id="KW-1185">Reference proteome</keyword>
<protein>
    <submittedName>
        <fullName evidence="2">Uncharacterized protein</fullName>
    </submittedName>
</protein>
<feature type="compositionally biased region" description="Basic residues" evidence="1">
    <location>
        <begin position="233"/>
        <end position="244"/>
    </location>
</feature>
<feature type="compositionally biased region" description="Basic and acidic residues" evidence="1">
    <location>
        <begin position="263"/>
        <end position="280"/>
    </location>
</feature>
<feature type="compositionally biased region" description="Polar residues" evidence="1">
    <location>
        <begin position="535"/>
        <end position="547"/>
    </location>
</feature>